<name>A0A3S4X884_ACTVI</name>
<organism evidence="2 3">
    <name type="scientific">Actinomyces viscosus</name>
    <dbReference type="NCBI Taxonomy" id="1656"/>
    <lineage>
        <taxon>Bacteria</taxon>
        <taxon>Bacillati</taxon>
        <taxon>Actinomycetota</taxon>
        <taxon>Actinomycetes</taxon>
        <taxon>Actinomycetales</taxon>
        <taxon>Actinomycetaceae</taxon>
        <taxon>Actinomyces</taxon>
    </lineage>
</organism>
<dbReference type="SMART" id="SM00354">
    <property type="entry name" value="HTH_LACI"/>
    <property type="match status" value="1"/>
</dbReference>
<dbReference type="PROSITE" id="PS50932">
    <property type="entry name" value="HTH_LACI_2"/>
    <property type="match status" value="1"/>
</dbReference>
<evidence type="ECO:0000313" key="3">
    <source>
        <dbReference type="Proteomes" id="UP000268658"/>
    </source>
</evidence>
<feature type="domain" description="HTH lacI-type" evidence="1">
    <location>
        <begin position="43"/>
        <end position="97"/>
    </location>
</feature>
<proteinExistence type="predicted"/>
<protein>
    <submittedName>
        <fullName evidence="2">Lac repressor</fullName>
    </submittedName>
</protein>
<reference evidence="2 3" key="1">
    <citation type="submission" date="2018-12" db="EMBL/GenBank/DDBJ databases">
        <authorList>
            <consortium name="Pathogen Informatics"/>
        </authorList>
    </citation>
    <scope>NUCLEOTIDE SEQUENCE [LARGE SCALE GENOMIC DNA]</scope>
    <source>
        <strain evidence="2 3">NCTC10951</strain>
    </source>
</reference>
<evidence type="ECO:0000313" key="2">
    <source>
        <dbReference type="EMBL" id="VEI14846.1"/>
    </source>
</evidence>
<sequence>MNSTGVLRITVNDSIVGPSLLHMRRSDDVVLSRSEEDDVGRQPTTEDVARKCGVSRALVSIVFRQAPGTSEETRAKVFAAAERIGYRHNLIAARCRLQHRPDLRRLHSTCATS</sequence>
<dbReference type="EMBL" id="LR134477">
    <property type="protein sequence ID" value="VEI14846.1"/>
    <property type="molecule type" value="Genomic_DNA"/>
</dbReference>
<dbReference type="GO" id="GO:0003677">
    <property type="term" value="F:DNA binding"/>
    <property type="evidence" value="ECO:0007669"/>
    <property type="project" value="InterPro"/>
</dbReference>
<gene>
    <name evidence="2" type="ORF">NCTC10951_00722</name>
</gene>
<dbReference type="GO" id="GO:0006355">
    <property type="term" value="P:regulation of DNA-templated transcription"/>
    <property type="evidence" value="ECO:0007669"/>
    <property type="project" value="InterPro"/>
</dbReference>
<dbReference type="InterPro" id="IPR000843">
    <property type="entry name" value="HTH_LacI"/>
</dbReference>
<dbReference type="Proteomes" id="UP000268658">
    <property type="component" value="Chromosome"/>
</dbReference>
<accession>A0A3S4X884</accession>
<dbReference type="RefSeq" id="WP_209023498.1">
    <property type="nucleotide sequence ID" value="NZ_SPDW01000011.1"/>
</dbReference>
<evidence type="ECO:0000259" key="1">
    <source>
        <dbReference type="PROSITE" id="PS50932"/>
    </source>
</evidence>
<dbReference type="Gene3D" id="1.10.260.40">
    <property type="entry name" value="lambda repressor-like DNA-binding domains"/>
    <property type="match status" value="1"/>
</dbReference>
<dbReference type="Pfam" id="PF00356">
    <property type="entry name" value="LacI"/>
    <property type="match status" value="1"/>
</dbReference>
<dbReference type="AlphaFoldDB" id="A0A3S4X884"/>
<dbReference type="InterPro" id="IPR010982">
    <property type="entry name" value="Lambda_DNA-bd_dom_sf"/>
</dbReference>
<dbReference type="CDD" id="cd01392">
    <property type="entry name" value="HTH_LacI"/>
    <property type="match status" value="1"/>
</dbReference>
<dbReference type="SUPFAM" id="SSF47413">
    <property type="entry name" value="lambda repressor-like DNA-binding domains"/>
    <property type="match status" value="1"/>
</dbReference>
<dbReference type="KEGG" id="avc:NCTC10951_00722"/>